<accession>A0A2H1V365</accession>
<dbReference type="SUPFAM" id="SSF48431">
    <property type="entry name" value="Lipovitellin-phosvitin complex, superhelical domain"/>
    <property type="match status" value="1"/>
</dbReference>
<dbReference type="AlphaFoldDB" id="A0A2H1V365"/>
<organism evidence="1">
    <name type="scientific">Spodoptera frugiperda</name>
    <name type="common">Fall armyworm</name>
    <dbReference type="NCBI Taxonomy" id="7108"/>
    <lineage>
        <taxon>Eukaryota</taxon>
        <taxon>Metazoa</taxon>
        <taxon>Ecdysozoa</taxon>
        <taxon>Arthropoda</taxon>
        <taxon>Hexapoda</taxon>
        <taxon>Insecta</taxon>
        <taxon>Pterygota</taxon>
        <taxon>Neoptera</taxon>
        <taxon>Endopterygota</taxon>
        <taxon>Lepidoptera</taxon>
        <taxon>Glossata</taxon>
        <taxon>Ditrysia</taxon>
        <taxon>Noctuoidea</taxon>
        <taxon>Noctuidae</taxon>
        <taxon>Amphipyrinae</taxon>
        <taxon>Spodoptera</taxon>
    </lineage>
</organism>
<sequence length="340" mass="39432">METYMSSLSLFVLCNTTYNLGSHTTFQEKVEDAALLSLIRKLPFNVAAPNQALLEELEVLSKLGLDFPPDIRHAGILSFATLLHKAMEISQVKQDYFDNIVVKYFRMYSDCPQYLDRMIWLQGLCNIGYSAESYTRIIHADSTRDRHERLWAALAGSPKTEESYTVLETTVPIITNETEHIQLRIIALHSFLSSSNVRETDFMFIHNYIRNCHNNQLKRFWFATMKNLEANKNFSGYRVTKKEKHLFYTLNKRCLPRWSSGRKCDCRPRGLWFDSRIGQIGVWNCVQYLYGNRLTPYYMGLKTEMVKKVCVHCIAASRVVMSTSAYPFGDKRRYFAPAAV</sequence>
<proteinExistence type="predicted"/>
<name>A0A2H1V365_SPOFR</name>
<reference evidence="1" key="1">
    <citation type="submission" date="2016-07" db="EMBL/GenBank/DDBJ databases">
        <authorList>
            <person name="Bretaudeau A."/>
        </authorList>
    </citation>
    <scope>NUCLEOTIDE SEQUENCE</scope>
    <source>
        <strain evidence="1">Rice</strain>
        <tissue evidence="1">Whole body</tissue>
    </source>
</reference>
<protein>
    <submittedName>
        <fullName evidence="1">SFRICE_022994</fullName>
    </submittedName>
</protein>
<dbReference type="EMBL" id="ODYU01000456">
    <property type="protein sequence ID" value="SOQ35288.1"/>
    <property type="molecule type" value="Genomic_DNA"/>
</dbReference>
<gene>
    <name evidence="1" type="ORF">SFRICE_022994</name>
</gene>
<evidence type="ECO:0000313" key="1">
    <source>
        <dbReference type="EMBL" id="SOQ35288.1"/>
    </source>
</evidence>
<dbReference type="Gene3D" id="1.25.10.20">
    <property type="entry name" value="Vitellinogen, superhelical"/>
    <property type="match status" value="1"/>
</dbReference>
<dbReference type="InterPro" id="IPR011030">
    <property type="entry name" value="Lipovitellin_superhlx_dom"/>
</dbReference>